<dbReference type="GO" id="GO:0032993">
    <property type="term" value="C:protein-DNA complex"/>
    <property type="evidence" value="ECO:0007669"/>
    <property type="project" value="TreeGrafter"/>
</dbReference>
<proteinExistence type="inferred from homology"/>
<evidence type="ECO:0000313" key="7">
    <source>
        <dbReference type="Proteomes" id="UP000461670"/>
    </source>
</evidence>
<comment type="similarity">
    <text evidence="1">Belongs to the LysR transcriptional regulatory family.</text>
</comment>
<gene>
    <name evidence="6" type="primary">hcaR_1</name>
    <name evidence="6" type="ORF">GAK30_02005</name>
</gene>
<dbReference type="GO" id="GO:0003700">
    <property type="term" value="F:DNA-binding transcription factor activity"/>
    <property type="evidence" value="ECO:0007669"/>
    <property type="project" value="InterPro"/>
</dbReference>
<dbReference type="PANTHER" id="PTHR30346">
    <property type="entry name" value="TRANSCRIPTIONAL DUAL REGULATOR HCAR-RELATED"/>
    <property type="match status" value="1"/>
</dbReference>
<dbReference type="FunFam" id="1.10.10.10:FF:000001">
    <property type="entry name" value="LysR family transcriptional regulator"/>
    <property type="match status" value="1"/>
</dbReference>
<dbReference type="Proteomes" id="UP000461670">
    <property type="component" value="Unassembled WGS sequence"/>
</dbReference>
<dbReference type="InterPro" id="IPR036388">
    <property type="entry name" value="WH-like_DNA-bd_sf"/>
</dbReference>
<organism evidence="6 7">
    <name type="scientific">Paracidovorax wautersii</name>
    <dbReference type="NCBI Taxonomy" id="1177982"/>
    <lineage>
        <taxon>Bacteria</taxon>
        <taxon>Pseudomonadati</taxon>
        <taxon>Pseudomonadota</taxon>
        <taxon>Betaproteobacteria</taxon>
        <taxon>Burkholderiales</taxon>
        <taxon>Comamonadaceae</taxon>
        <taxon>Paracidovorax</taxon>
    </lineage>
</organism>
<dbReference type="Pfam" id="PF03466">
    <property type="entry name" value="LysR_substrate"/>
    <property type="match status" value="1"/>
</dbReference>
<dbReference type="EMBL" id="WNDQ01000024">
    <property type="protein sequence ID" value="KAF1021242.1"/>
    <property type="molecule type" value="Genomic_DNA"/>
</dbReference>
<dbReference type="InterPro" id="IPR036390">
    <property type="entry name" value="WH_DNA-bd_sf"/>
</dbReference>
<dbReference type="GO" id="GO:0003677">
    <property type="term" value="F:DNA binding"/>
    <property type="evidence" value="ECO:0007669"/>
    <property type="project" value="UniProtKB-KW"/>
</dbReference>
<protein>
    <submittedName>
        <fullName evidence="6">Hca operon transcriptional activator HcaR</fullName>
    </submittedName>
</protein>
<reference evidence="7" key="1">
    <citation type="journal article" date="2020" name="MBio">
        <title>Horizontal gene transfer to a defensive symbiont with a reduced genome amongst a multipartite beetle microbiome.</title>
        <authorList>
            <person name="Waterworth S.C."/>
            <person name="Florez L.V."/>
            <person name="Rees E.R."/>
            <person name="Hertweck C."/>
            <person name="Kaltenpoth M."/>
            <person name="Kwan J.C."/>
        </authorList>
    </citation>
    <scope>NUCLEOTIDE SEQUENCE [LARGE SCALE GENOMIC DNA]</scope>
</reference>
<dbReference type="Gene3D" id="1.10.10.10">
    <property type="entry name" value="Winged helix-like DNA-binding domain superfamily/Winged helix DNA-binding domain"/>
    <property type="match status" value="1"/>
</dbReference>
<comment type="caution">
    <text evidence="6">The sequence shown here is derived from an EMBL/GenBank/DDBJ whole genome shotgun (WGS) entry which is preliminary data.</text>
</comment>
<dbReference type="InterPro" id="IPR005119">
    <property type="entry name" value="LysR_subst-bd"/>
</dbReference>
<evidence type="ECO:0000256" key="1">
    <source>
        <dbReference type="ARBA" id="ARBA00009437"/>
    </source>
</evidence>
<evidence type="ECO:0000259" key="5">
    <source>
        <dbReference type="PROSITE" id="PS50931"/>
    </source>
</evidence>
<evidence type="ECO:0000313" key="6">
    <source>
        <dbReference type="EMBL" id="KAF1021242.1"/>
    </source>
</evidence>
<dbReference type="Gene3D" id="3.40.190.10">
    <property type="entry name" value="Periplasmic binding protein-like II"/>
    <property type="match status" value="2"/>
</dbReference>
<dbReference type="SUPFAM" id="SSF53850">
    <property type="entry name" value="Periplasmic binding protein-like II"/>
    <property type="match status" value="1"/>
</dbReference>
<dbReference type="PRINTS" id="PR00039">
    <property type="entry name" value="HTHLYSR"/>
</dbReference>
<dbReference type="SUPFAM" id="SSF46785">
    <property type="entry name" value="Winged helix' DNA-binding domain"/>
    <property type="match status" value="1"/>
</dbReference>
<dbReference type="PANTHER" id="PTHR30346:SF17">
    <property type="entry name" value="LYSR FAMILY TRANSCRIPTIONAL REGULATOR"/>
    <property type="match status" value="1"/>
</dbReference>
<evidence type="ECO:0000256" key="2">
    <source>
        <dbReference type="ARBA" id="ARBA00023015"/>
    </source>
</evidence>
<feature type="domain" description="HTH lysR-type" evidence="5">
    <location>
        <begin position="14"/>
        <end position="63"/>
    </location>
</feature>
<dbReference type="PROSITE" id="PS50931">
    <property type="entry name" value="HTH_LYSR"/>
    <property type="match status" value="1"/>
</dbReference>
<dbReference type="InterPro" id="IPR000847">
    <property type="entry name" value="LysR_HTH_N"/>
</dbReference>
<accession>A0A7V8FNW3</accession>
<keyword evidence="3" id="KW-0238">DNA-binding</keyword>
<keyword evidence="4" id="KW-0804">Transcription</keyword>
<keyword evidence="2" id="KW-0805">Transcription regulation</keyword>
<sequence length="316" mass="34334">MVGRRRRRRDVQQFKAVAELGSISRAAEKLFMAQPPLSAQIRQLEDEVGASLLLRVPRGVRLTPAGRSFLDDARAILARSQQAAVRARELEAGQRRTWRIGLMPSSTHTLLPGLLRRVQAAALPVRIETRELAPSSRQLRALRNDELDLGFLRPGDDLPGTDIVAGIDDPYCLALPPGHPLAADTGPLPLRQAAHEVFVSFSRHTESDYFDQTAALCVEAGFTPDIRHEAGQFVGVLTLVACGLGVAIVPASCATMPIGVGAGVVLRRLAGSRHKSRLVIVAGERQRAGDDSDMARRFVQLAVDELQAMAQKLARM</sequence>
<evidence type="ECO:0000256" key="3">
    <source>
        <dbReference type="ARBA" id="ARBA00023125"/>
    </source>
</evidence>
<name>A0A7V8FNW3_9BURK</name>
<dbReference type="Pfam" id="PF00126">
    <property type="entry name" value="HTH_1"/>
    <property type="match status" value="1"/>
</dbReference>
<dbReference type="AlphaFoldDB" id="A0A7V8FNW3"/>
<evidence type="ECO:0000256" key="4">
    <source>
        <dbReference type="ARBA" id="ARBA00023163"/>
    </source>
</evidence>
<dbReference type="CDD" id="cd08414">
    <property type="entry name" value="PBP2_LTTR_aromatics_like"/>
    <property type="match status" value="1"/>
</dbReference>